<organism evidence="1 2">
    <name type="scientific">Desulfonema magnum</name>
    <dbReference type="NCBI Taxonomy" id="45655"/>
    <lineage>
        <taxon>Bacteria</taxon>
        <taxon>Pseudomonadati</taxon>
        <taxon>Thermodesulfobacteriota</taxon>
        <taxon>Desulfobacteria</taxon>
        <taxon>Desulfobacterales</taxon>
        <taxon>Desulfococcaceae</taxon>
        <taxon>Desulfonema</taxon>
    </lineage>
</organism>
<dbReference type="KEGG" id="dmm:dnm_068350"/>
<accession>A0A975BT65</accession>
<evidence type="ECO:0000313" key="2">
    <source>
        <dbReference type="Proteomes" id="UP000663722"/>
    </source>
</evidence>
<name>A0A975BT65_9BACT</name>
<dbReference type="AlphaFoldDB" id="A0A975BT65"/>
<evidence type="ECO:0000313" key="1">
    <source>
        <dbReference type="EMBL" id="QTA90774.1"/>
    </source>
</evidence>
<proteinExistence type="predicted"/>
<dbReference type="Proteomes" id="UP000663722">
    <property type="component" value="Chromosome"/>
</dbReference>
<gene>
    <name evidence="1" type="ORF">dnm_068350</name>
</gene>
<dbReference type="EMBL" id="CP061800">
    <property type="protein sequence ID" value="QTA90774.1"/>
    <property type="molecule type" value="Genomic_DNA"/>
</dbReference>
<protein>
    <submittedName>
        <fullName evidence="1">Uncharacterized protein</fullName>
    </submittedName>
</protein>
<keyword evidence="2" id="KW-1185">Reference proteome</keyword>
<reference evidence="1" key="1">
    <citation type="journal article" date="2021" name="Microb. Physiol.">
        <title>Proteogenomic Insights into the Physiology of Marine, Sulfate-Reducing, Filamentous Desulfonema limicola and Desulfonema magnum.</title>
        <authorList>
            <person name="Schnaars V."/>
            <person name="Wohlbrand L."/>
            <person name="Scheve S."/>
            <person name="Hinrichs C."/>
            <person name="Reinhardt R."/>
            <person name="Rabus R."/>
        </authorList>
    </citation>
    <scope>NUCLEOTIDE SEQUENCE</scope>
    <source>
        <strain evidence="1">4be13</strain>
    </source>
</reference>
<sequence>METAEVIFLQTLIFGLWTNKFALKQLSKIITLFLIVIKCK</sequence>